<sequence>MKFPNNDFLIFNDSCYSGSMIDLIDSYNRIYDLKVSSEITEKINPQVLFSFMNLFKSVIKNKDITNSFHKVTELITFYQNIKEIDIDDVKNKVCLNENEVNLCETIGLKKEDINNFYLIFNSYESIEKSDSLLERYNKSREIFNENNMNIIQKLVNDDLNEFIHTLECLYPCRKTIDFVLPPHKNIEIISSTDSKSICFSFTSIRINEMTKVNPGSPAMSSFIKEVFMIK</sequence>
<evidence type="ECO:0000313" key="1">
    <source>
        <dbReference type="EMBL" id="KAK8865414.1"/>
    </source>
</evidence>
<proteinExistence type="predicted"/>
<dbReference type="Proteomes" id="UP001470230">
    <property type="component" value="Unassembled WGS sequence"/>
</dbReference>
<organism evidence="1 2">
    <name type="scientific">Tritrichomonas musculus</name>
    <dbReference type="NCBI Taxonomy" id="1915356"/>
    <lineage>
        <taxon>Eukaryota</taxon>
        <taxon>Metamonada</taxon>
        <taxon>Parabasalia</taxon>
        <taxon>Tritrichomonadida</taxon>
        <taxon>Tritrichomonadidae</taxon>
        <taxon>Tritrichomonas</taxon>
    </lineage>
</organism>
<reference evidence="1 2" key="1">
    <citation type="submission" date="2024-04" db="EMBL/GenBank/DDBJ databases">
        <title>Tritrichomonas musculus Genome.</title>
        <authorList>
            <person name="Alves-Ferreira E."/>
            <person name="Grigg M."/>
            <person name="Lorenzi H."/>
            <person name="Galac M."/>
        </authorList>
    </citation>
    <scope>NUCLEOTIDE SEQUENCE [LARGE SCALE GENOMIC DNA]</scope>
    <source>
        <strain evidence="1 2">EAF2021</strain>
    </source>
</reference>
<dbReference type="EMBL" id="JAPFFF010000016">
    <property type="protein sequence ID" value="KAK8865414.1"/>
    <property type="molecule type" value="Genomic_DNA"/>
</dbReference>
<evidence type="ECO:0000313" key="2">
    <source>
        <dbReference type="Proteomes" id="UP001470230"/>
    </source>
</evidence>
<accession>A0ABR2IPN4</accession>
<keyword evidence="2" id="KW-1185">Reference proteome</keyword>
<protein>
    <recommendedName>
        <fullName evidence="3">Clan CD, family C14, metacaspase-like cysteine peptidase</fullName>
    </recommendedName>
</protein>
<gene>
    <name evidence="1" type="ORF">M9Y10_010960</name>
</gene>
<evidence type="ECO:0008006" key="3">
    <source>
        <dbReference type="Google" id="ProtNLM"/>
    </source>
</evidence>
<comment type="caution">
    <text evidence="1">The sequence shown here is derived from an EMBL/GenBank/DDBJ whole genome shotgun (WGS) entry which is preliminary data.</text>
</comment>
<name>A0ABR2IPN4_9EUKA</name>